<dbReference type="Gene3D" id="3.40.630.30">
    <property type="match status" value="1"/>
</dbReference>
<dbReference type="InterPro" id="IPR027365">
    <property type="entry name" value="GNAT_acetyltra_YdfB-like"/>
</dbReference>
<dbReference type="InterPro" id="IPR016181">
    <property type="entry name" value="Acyl_CoA_acyltransferase"/>
</dbReference>
<dbReference type="InterPro" id="IPR042573">
    <property type="entry name" value="GNAT_acetyltra_N"/>
</dbReference>
<dbReference type="OrthoDB" id="7054616at2"/>
<dbReference type="Proteomes" id="UP000036780">
    <property type="component" value="Unassembled WGS sequence"/>
</dbReference>
<dbReference type="PATRIC" id="fig|1473.5.peg.3089"/>
<dbReference type="GeneID" id="66869105"/>
<dbReference type="Pfam" id="PF12746">
    <property type="entry name" value="GNAT_acetyltran"/>
    <property type="match status" value="1"/>
</dbReference>
<dbReference type="SUPFAM" id="SSF55729">
    <property type="entry name" value="Acyl-CoA N-acyltransferases (Nat)"/>
    <property type="match status" value="1"/>
</dbReference>
<name>A0A0L0QVL1_VIRPA</name>
<comment type="caution">
    <text evidence="1">The sequence shown here is derived from an EMBL/GenBank/DDBJ whole genome shotgun (WGS) entry which is preliminary data.</text>
</comment>
<dbReference type="GO" id="GO:0016740">
    <property type="term" value="F:transferase activity"/>
    <property type="evidence" value="ECO:0007669"/>
    <property type="project" value="UniProtKB-KW"/>
</dbReference>
<evidence type="ECO:0000313" key="1">
    <source>
        <dbReference type="EMBL" id="KNE22258.1"/>
    </source>
</evidence>
<dbReference type="PANTHER" id="PTHR31143">
    <property type="match status" value="1"/>
</dbReference>
<dbReference type="EMBL" id="LGTO01000002">
    <property type="protein sequence ID" value="KNE22258.1"/>
    <property type="molecule type" value="Genomic_DNA"/>
</dbReference>
<gene>
    <name evidence="1" type="ORF">AFK71_01020</name>
</gene>
<proteinExistence type="predicted"/>
<keyword evidence="1" id="KW-0808">Transferase</keyword>
<keyword evidence="2" id="KW-1185">Reference proteome</keyword>
<protein>
    <submittedName>
        <fullName evidence="1">Acetyltransferase</fullName>
    </submittedName>
</protein>
<dbReference type="RefSeq" id="WP_050349722.1">
    <property type="nucleotide sequence ID" value="NZ_CP073011.1"/>
</dbReference>
<accession>A0A0L0QVL1</accession>
<evidence type="ECO:0000313" key="2">
    <source>
        <dbReference type="Proteomes" id="UP000036780"/>
    </source>
</evidence>
<dbReference type="PANTHER" id="PTHR31143:SF2">
    <property type="entry name" value="FR47-LIKE DOMAIN-CONTAINING PROTEIN-RELATED"/>
    <property type="match status" value="1"/>
</dbReference>
<dbReference type="AlphaFoldDB" id="A0A0L0QVL1"/>
<dbReference type="Gene3D" id="3.40.630.110">
    <property type="entry name" value="GNAT acetyltransferase-like"/>
    <property type="match status" value="1"/>
</dbReference>
<sequence length="275" mass="31799">MISELDKAAFHKCRKLINEQGQLEAIAIVENINPGRIFVDDVNDPASGVIWLGNNDGFIFFGNEQNEGFIHKLNNFINHVIIAEAKKVQLKWFECIGNHEKWNKVIEKAFEHRKLGKWNQKVYSLQPGDYKGNSKPEIEQEYKVAKMCDFLFENNNNPIKNKFLQAKISEFWDSTERFLRNGRGYCIVYQNEIVSVCFSGFIAGNVHCIDIETLKAHQGKKLAQRIAHHFVEDCIENNLVPYWDCMEMNKPSVAVAENIGLRNIFNYVGYDFSLE</sequence>
<organism evidence="1 2">
    <name type="scientific">Virgibacillus pantothenticus</name>
    <dbReference type="NCBI Taxonomy" id="1473"/>
    <lineage>
        <taxon>Bacteria</taxon>
        <taxon>Bacillati</taxon>
        <taxon>Bacillota</taxon>
        <taxon>Bacilli</taxon>
        <taxon>Bacillales</taxon>
        <taxon>Bacillaceae</taxon>
        <taxon>Virgibacillus</taxon>
    </lineage>
</organism>
<reference evidence="2" key="1">
    <citation type="submission" date="2015-07" db="EMBL/GenBank/DDBJ databases">
        <title>Fjat-10053 dsm26.</title>
        <authorList>
            <person name="Liu B."/>
            <person name="Wang J."/>
            <person name="Zhu Y."/>
            <person name="Liu G."/>
            <person name="Chen Q."/>
            <person name="Chen Z."/>
            <person name="Lan J."/>
            <person name="Che J."/>
            <person name="Ge C."/>
            <person name="Shi H."/>
            <person name="Pan Z."/>
            <person name="Liu X."/>
        </authorList>
    </citation>
    <scope>NUCLEOTIDE SEQUENCE [LARGE SCALE GENOMIC DNA]</scope>
    <source>
        <strain evidence="2">DSM 26</strain>
    </source>
</reference>